<evidence type="ECO:0000256" key="3">
    <source>
        <dbReference type="ARBA" id="ARBA00022833"/>
    </source>
</evidence>
<dbReference type="PIRSF" id="PIRSF017292">
    <property type="entry name" value="UCP017292_Znf_CHY"/>
    <property type="match status" value="1"/>
</dbReference>
<dbReference type="OrthoDB" id="411372at2759"/>
<keyword evidence="3" id="KW-0862">Zinc</keyword>
<dbReference type="InterPro" id="IPR008913">
    <property type="entry name" value="Znf_CHY"/>
</dbReference>
<dbReference type="PANTHER" id="PTHR28082:SF1">
    <property type="entry name" value="HELPER OF TIM PROTEIN 13"/>
    <property type="match status" value="1"/>
</dbReference>
<evidence type="ECO:0000256" key="1">
    <source>
        <dbReference type="ARBA" id="ARBA00022723"/>
    </source>
</evidence>
<dbReference type="InterPro" id="IPR037274">
    <property type="entry name" value="Znf_CHY_sf"/>
</dbReference>
<accession>A0A6A5S1G7</accession>
<organism evidence="6 7">
    <name type="scientific">Didymella exigua CBS 183.55</name>
    <dbReference type="NCBI Taxonomy" id="1150837"/>
    <lineage>
        <taxon>Eukaryota</taxon>
        <taxon>Fungi</taxon>
        <taxon>Dikarya</taxon>
        <taxon>Ascomycota</taxon>
        <taxon>Pezizomycotina</taxon>
        <taxon>Dothideomycetes</taxon>
        <taxon>Pleosporomycetidae</taxon>
        <taxon>Pleosporales</taxon>
        <taxon>Pleosporineae</taxon>
        <taxon>Didymellaceae</taxon>
        <taxon>Didymella</taxon>
    </lineage>
</organism>
<dbReference type="Pfam" id="PF05495">
    <property type="entry name" value="zf-CHY"/>
    <property type="match status" value="1"/>
</dbReference>
<evidence type="ECO:0000313" key="6">
    <source>
        <dbReference type="EMBL" id="KAF1933128.1"/>
    </source>
</evidence>
<name>A0A6A5S1G7_9PLEO</name>
<evidence type="ECO:0000256" key="2">
    <source>
        <dbReference type="ARBA" id="ARBA00022771"/>
    </source>
</evidence>
<protein>
    <submittedName>
        <fullName evidence="6">Putative CHY zinc finger family protein</fullName>
    </submittedName>
</protein>
<dbReference type="AlphaFoldDB" id="A0A6A5S1G7"/>
<keyword evidence="1" id="KW-0479">Metal-binding</keyword>
<dbReference type="Proteomes" id="UP000800082">
    <property type="component" value="Unassembled WGS sequence"/>
</dbReference>
<feature type="domain" description="CHY-type" evidence="5">
    <location>
        <begin position="17"/>
        <end position="98"/>
    </location>
</feature>
<keyword evidence="2 4" id="KW-0863">Zinc-finger</keyword>
<dbReference type="InterPro" id="IPR052604">
    <property type="entry name" value="Mito_Tim_assembly_helper"/>
</dbReference>
<dbReference type="EMBL" id="ML978957">
    <property type="protein sequence ID" value="KAF1933128.1"/>
    <property type="molecule type" value="Genomic_DNA"/>
</dbReference>
<proteinExistence type="predicted"/>
<evidence type="ECO:0000313" key="7">
    <source>
        <dbReference type="Proteomes" id="UP000800082"/>
    </source>
</evidence>
<dbReference type="RefSeq" id="XP_033453376.1">
    <property type="nucleotide sequence ID" value="XM_033587984.1"/>
</dbReference>
<evidence type="ECO:0000259" key="5">
    <source>
        <dbReference type="PROSITE" id="PS51266"/>
    </source>
</evidence>
<keyword evidence="7" id="KW-1185">Reference proteome</keyword>
<dbReference type="PROSITE" id="PS51266">
    <property type="entry name" value="ZF_CHY"/>
    <property type="match status" value="1"/>
</dbReference>
<dbReference type="InterPro" id="IPR016694">
    <property type="entry name" value="UCP017292"/>
</dbReference>
<dbReference type="GO" id="GO:0008270">
    <property type="term" value="F:zinc ion binding"/>
    <property type="evidence" value="ECO:0007669"/>
    <property type="project" value="UniProtKB-KW"/>
</dbReference>
<dbReference type="PANTHER" id="PTHR28082">
    <property type="entry name" value="ZINC FINGER PROTEIN"/>
    <property type="match status" value="1"/>
</dbReference>
<reference evidence="6" key="1">
    <citation type="journal article" date="2020" name="Stud. Mycol.">
        <title>101 Dothideomycetes genomes: a test case for predicting lifestyles and emergence of pathogens.</title>
        <authorList>
            <person name="Haridas S."/>
            <person name="Albert R."/>
            <person name="Binder M."/>
            <person name="Bloem J."/>
            <person name="Labutti K."/>
            <person name="Salamov A."/>
            <person name="Andreopoulos B."/>
            <person name="Baker S."/>
            <person name="Barry K."/>
            <person name="Bills G."/>
            <person name="Bluhm B."/>
            <person name="Cannon C."/>
            <person name="Castanera R."/>
            <person name="Culley D."/>
            <person name="Daum C."/>
            <person name="Ezra D."/>
            <person name="Gonzalez J."/>
            <person name="Henrissat B."/>
            <person name="Kuo A."/>
            <person name="Liang C."/>
            <person name="Lipzen A."/>
            <person name="Lutzoni F."/>
            <person name="Magnuson J."/>
            <person name="Mondo S."/>
            <person name="Nolan M."/>
            <person name="Ohm R."/>
            <person name="Pangilinan J."/>
            <person name="Park H.-J."/>
            <person name="Ramirez L."/>
            <person name="Alfaro M."/>
            <person name="Sun H."/>
            <person name="Tritt A."/>
            <person name="Yoshinaga Y."/>
            <person name="Zwiers L.-H."/>
            <person name="Turgeon B."/>
            <person name="Goodwin S."/>
            <person name="Spatafora J."/>
            <person name="Crous P."/>
            <person name="Grigoriev I."/>
        </authorList>
    </citation>
    <scope>NUCLEOTIDE SEQUENCE</scope>
    <source>
        <strain evidence="6">CBS 183.55</strain>
    </source>
</reference>
<dbReference type="GeneID" id="54345631"/>
<gene>
    <name evidence="6" type="ORF">M421DRAFT_190237</name>
</gene>
<dbReference type="SUPFAM" id="SSF161219">
    <property type="entry name" value="CHY zinc finger-like"/>
    <property type="match status" value="1"/>
</dbReference>
<dbReference type="GO" id="GO:0005758">
    <property type="term" value="C:mitochondrial intermembrane space"/>
    <property type="evidence" value="ECO:0007669"/>
    <property type="project" value="TreeGrafter"/>
</dbReference>
<sequence>MSSRTDTSSAPVVHGLSVTSLTQCAHWHSPLDIIAIKHFCCQKFYACISCHDAEETHESGVWPIDQRDEMSVLCGACKHVLSIGEYMNSESRCPKCAERFNPGCKNHWNLYFKLGSNDSIACGRG</sequence>
<dbReference type="GO" id="GO:0045041">
    <property type="term" value="P:protein import into mitochondrial intermembrane space"/>
    <property type="evidence" value="ECO:0007669"/>
    <property type="project" value="TreeGrafter"/>
</dbReference>
<evidence type="ECO:0000256" key="4">
    <source>
        <dbReference type="PROSITE-ProRule" id="PRU00601"/>
    </source>
</evidence>